<evidence type="ECO:0000256" key="2">
    <source>
        <dbReference type="SAM" id="Phobius"/>
    </source>
</evidence>
<organism evidence="3 4">
    <name type="scientific">Kangiella aquimarina</name>
    <dbReference type="NCBI Taxonomy" id="261965"/>
    <lineage>
        <taxon>Bacteria</taxon>
        <taxon>Pseudomonadati</taxon>
        <taxon>Pseudomonadota</taxon>
        <taxon>Gammaproteobacteria</taxon>
        <taxon>Kangiellales</taxon>
        <taxon>Kangiellaceae</taxon>
        <taxon>Kangiella</taxon>
    </lineage>
</organism>
<dbReference type="EMBL" id="CP140158">
    <property type="protein sequence ID" value="WQG84171.1"/>
    <property type="molecule type" value="Genomic_DNA"/>
</dbReference>
<evidence type="ECO:0000256" key="1">
    <source>
        <dbReference type="PROSITE-ProRule" id="PRU00339"/>
    </source>
</evidence>
<evidence type="ECO:0000313" key="3">
    <source>
        <dbReference type="EMBL" id="WQG84171.1"/>
    </source>
</evidence>
<dbReference type="Gene3D" id="1.25.40.10">
    <property type="entry name" value="Tetratricopeptide repeat domain"/>
    <property type="match status" value="2"/>
</dbReference>
<dbReference type="PANTHER" id="PTHR10098">
    <property type="entry name" value="RAPSYN-RELATED"/>
    <property type="match status" value="1"/>
</dbReference>
<feature type="repeat" description="TPR" evidence="1">
    <location>
        <begin position="177"/>
        <end position="210"/>
    </location>
</feature>
<accession>A0ABZ0X0Q7</accession>
<dbReference type="PROSITE" id="PS50005">
    <property type="entry name" value="TPR"/>
    <property type="match status" value="2"/>
</dbReference>
<gene>
    <name evidence="3" type="ORF">SR900_06745</name>
</gene>
<proteinExistence type="predicted"/>
<dbReference type="SUPFAM" id="SSF48452">
    <property type="entry name" value="TPR-like"/>
    <property type="match status" value="1"/>
</dbReference>
<sequence length="602" mass="70462">MRIGVFLLLWGLCSIGLAGEPVDKCQQGVTSLSHTEALELCRSLLKTTSDRDFQAQTQLWLEIADLYSQQGLYSDADYYLAKVKQSEFYLADTQIQYRWNRLVGLKFLHQTEYEQAKQYLERSYSISQREKDITWQAKSSNDLGLVYFKLLDYKNALLFYKESLKHKEQIGNLYYIGTTLNNLGLLNKDLGNIEQAIDYYEQALDTFLDYTKTEDYDVRVLSNISHLYEDLAVIYALHGNSEKQSQYIKKVIYTFSTRLSDNEKVRALKNLALVHIKQKQSSLARQFIEQSRKFASNNSNYQDEIAYIDAYISYLEGDFDQAIQQANNAISYSQAANKPQVLSNSHQLLYTIYQQQEQYQKAIEHLNKHYQYKEQELQAQYQTDLQLINQQIAKERLERQLISEQLTREQQDNKIRSLSNIILGSLIILLALTFLVIFLVYRKRKEQQALLASIKSHKEKLLLLESEVTQENNQKQSHSENDERNDVQSWSDEEFRQSLVELLIETVNLWEKTTQSDRVELAEKSRIWRVSIDEGRLRTRSLDKYLNIQKIPQNPRWRNVVRTSHYVLAECNLEAADRAILEDKLEQVMAMIKARSIEGIQS</sequence>
<dbReference type="CDD" id="cd22890">
    <property type="entry name" value="ChiS-DBD"/>
    <property type="match status" value="1"/>
</dbReference>
<keyword evidence="2" id="KW-0472">Membrane</keyword>
<evidence type="ECO:0000313" key="4">
    <source>
        <dbReference type="Proteomes" id="UP001324185"/>
    </source>
</evidence>
<dbReference type="InterPro" id="IPR011990">
    <property type="entry name" value="TPR-like_helical_dom_sf"/>
</dbReference>
<feature type="transmembrane region" description="Helical" evidence="2">
    <location>
        <begin position="421"/>
        <end position="441"/>
    </location>
</feature>
<keyword evidence="4" id="KW-1185">Reference proteome</keyword>
<keyword evidence="1" id="KW-0802">TPR repeat</keyword>
<keyword evidence="2" id="KW-0812">Transmembrane</keyword>
<dbReference type="RefSeq" id="WP_018624628.1">
    <property type="nucleotide sequence ID" value="NZ_CP140158.1"/>
</dbReference>
<dbReference type="InterPro" id="IPR019734">
    <property type="entry name" value="TPR_rpt"/>
</dbReference>
<keyword evidence="2" id="KW-1133">Transmembrane helix</keyword>
<dbReference type="Proteomes" id="UP001324185">
    <property type="component" value="Chromosome"/>
</dbReference>
<protein>
    <submittedName>
        <fullName evidence="3">Tetratricopeptide repeat protein</fullName>
    </submittedName>
</protein>
<reference evidence="3 4" key="1">
    <citation type="submission" date="2023-11" db="EMBL/GenBank/DDBJ databases">
        <title>MicrobeMod: A computational toolkit for identifying prokaryotic methylation and restriction-modification with nanopore sequencing.</title>
        <authorList>
            <person name="Crits-Christoph A."/>
            <person name="Kang S.C."/>
            <person name="Lee H."/>
            <person name="Ostrov N."/>
        </authorList>
    </citation>
    <scope>NUCLEOTIDE SEQUENCE [LARGE SCALE GENOMIC DNA]</scope>
    <source>
        <strain evidence="3 4">DSMZ 16071</strain>
    </source>
</reference>
<dbReference type="Pfam" id="PF13424">
    <property type="entry name" value="TPR_12"/>
    <property type="match status" value="1"/>
</dbReference>
<name>A0ABZ0X0Q7_9GAMM</name>
<dbReference type="SMART" id="SM00028">
    <property type="entry name" value="TPR"/>
    <property type="match status" value="5"/>
</dbReference>
<feature type="repeat" description="TPR" evidence="1">
    <location>
        <begin position="137"/>
        <end position="170"/>
    </location>
</feature>